<dbReference type="EMBL" id="JOKH01000002">
    <property type="protein sequence ID" value="KEQ18036.1"/>
    <property type="molecule type" value="Genomic_DNA"/>
</dbReference>
<dbReference type="AlphaFoldDB" id="A0A081NHW3"/>
<comment type="caution">
    <text evidence="2">The sequence shown here is derived from an EMBL/GenBank/DDBJ whole genome shotgun (WGS) entry which is preliminary data.</text>
</comment>
<feature type="transmembrane region" description="Helical" evidence="1">
    <location>
        <begin position="96"/>
        <end position="121"/>
    </location>
</feature>
<keyword evidence="1" id="KW-0472">Membrane</keyword>
<keyword evidence="3" id="KW-1185">Reference proteome</keyword>
<name>A0A081NHW3_9GAMM</name>
<evidence type="ECO:0000256" key="1">
    <source>
        <dbReference type="SAM" id="Phobius"/>
    </source>
</evidence>
<accession>A0A081NHW3</accession>
<feature type="transmembrane region" description="Helical" evidence="1">
    <location>
        <begin position="142"/>
        <end position="159"/>
    </location>
</feature>
<dbReference type="RefSeq" id="WP_034835077.1">
    <property type="nucleotide sequence ID" value="NZ_JOKH01000002.1"/>
</dbReference>
<dbReference type="STRING" id="1137799.GZ78_10635"/>
<feature type="transmembrane region" description="Helical" evidence="1">
    <location>
        <begin position="7"/>
        <end position="28"/>
    </location>
</feature>
<gene>
    <name evidence="2" type="ORF">GZ78_10635</name>
</gene>
<sequence>MTEPRISGIAAPLIVLIISLGLLIPGITQPLITLQADMNRQALVKEGQKIMEQQSMHPTLLSMANQFLANLKVEGQSRVYEKTRSILGTAKDLWNFGYAFVAILILTFSVLIPTLKSLLLLASCHSSSREAALKINAILGKWSMADVFAMGVLIAMLAANAASSESALLNFQAELHSGFYWFVAYCLVSGLAGQWLLKKRL</sequence>
<proteinExistence type="predicted"/>
<keyword evidence="1" id="KW-1133">Transmembrane helix</keyword>
<feature type="transmembrane region" description="Helical" evidence="1">
    <location>
        <begin position="179"/>
        <end position="197"/>
    </location>
</feature>
<dbReference type="InterPro" id="IPR007498">
    <property type="entry name" value="PqiA-like"/>
</dbReference>
<reference evidence="2 3" key="1">
    <citation type="submission" date="2014-06" db="EMBL/GenBank/DDBJ databases">
        <title>Whole Genome Sequences of Three Symbiotic Endozoicomonas Bacteria.</title>
        <authorList>
            <person name="Neave M.J."/>
            <person name="Apprill A."/>
            <person name="Voolstra C.R."/>
        </authorList>
    </citation>
    <scope>NUCLEOTIDE SEQUENCE [LARGE SCALE GENOMIC DNA]</scope>
    <source>
        <strain evidence="2 3">DSM 25634</strain>
    </source>
</reference>
<organism evidence="2 3">
    <name type="scientific">Endozoicomonas numazuensis</name>
    <dbReference type="NCBI Taxonomy" id="1137799"/>
    <lineage>
        <taxon>Bacteria</taxon>
        <taxon>Pseudomonadati</taxon>
        <taxon>Pseudomonadota</taxon>
        <taxon>Gammaproteobacteria</taxon>
        <taxon>Oceanospirillales</taxon>
        <taxon>Endozoicomonadaceae</taxon>
        <taxon>Endozoicomonas</taxon>
    </lineage>
</organism>
<dbReference type="Proteomes" id="UP000028073">
    <property type="component" value="Unassembled WGS sequence"/>
</dbReference>
<evidence type="ECO:0000313" key="3">
    <source>
        <dbReference type="Proteomes" id="UP000028073"/>
    </source>
</evidence>
<dbReference type="OrthoDB" id="9800207at2"/>
<protein>
    <recommendedName>
        <fullName evidence="4">Paraquat-inducible protein A</fullName>
    </recommendedName>
</protein>
<evidence type="ECO:0008006" key="4">
    <source>
        <dbReference type="Google" id="ProtNLM"/>
    </source>
</evidence>
<dbReference type="eggNOG" id="COG2995">
    <property type="taxonomic scope" value="Bacteria"/>
</dbReference>
<dbReference type="Pfam" id="PF04403">
    <property type="entry name" value="PqiA"/>
    <property type="match status" value="1"/>
</dbReference>
<keyword evidence="1" id="KW-0812">Transmembrane</keyword>
<evidence type="ECO:0000313" key="2">
    <source>
        <dbReference type="EMBL" id="KEQ18036.1"/>
    </source>
</evidence>